<dbReference type="InterPro" id="IPR000917">
    <property type="entry name" value="Sulfatase_N"/>
</dbReference>
<keyword evidence="1" id="KW-0479">Metal-binding</keyword>
<evidence type="ECO:0000259" key="3">
    <source>
        <dbReference type="Pfam" id="PF00884"/>
    </source>
</evidence>
<dbReference type="Proteomes" id="UP000095651">
    <property type="component" value="Unassembled WGS sequence"/>
</dbReference>
<reference evidence="4 5" key="1">
    <citation type="submission" date="2015-09" db="EMBL/GenBank/DDBJ databases">
        <authorList>
            <consortium name="Pathogen Informatics"/>
        </authorList>
    </citation>
    <scope>NUCLEOTIDE SEQUENCE [LARGE SCALE GENOMIC DNA]</scope>
    <source>
        <strain evidence="4 5">2789STDY5608850</strain>
    </source>
</reference>
<sequence>MKAIMVMFDSFNRNFLPPYGCPEVYAPNFVRLAERTVTFRSAYAGSLPCMPARRELHTGRLNFLHRGWSPLEPFDDSMPELLSHAGVHTHLVSDHGHYWEDGGATYHTRYSTWECIRGQEGDPWKGNLSPDIQADTMIPGSNPEIEKFKQRLYKQDAVNRIYRADKENSCQKLTFDRGLEFIETNQGYDNWFLQIESFDPHEPFYSFEEYLKQYEKPALDRDLDWPPYDRVHQTEEEIAYIRAKYMAMISMCDENLGRVLDMMDRYDLWKDTMLIVNTDHGFLLGEHGWWAKNIMPCYQEIVNIPLFIWDPRYGKRGEYRDSLVQTIDMAPTLLEYFGCDQPKDMTGKALGDTILEDRPVREFALFGYHGNQLNITDGRYVYMRAAVHPEIRLYEYTLMPNRMNCRMGAELEQASLAQPFGFTKNMPVLKIPASEGTDAVTRTYGTQLFDLQEDPGQQQPIKDEAQEKRLRLAMKQLLEVNEAPGELLKRMGL</sequence>
<dbReference type="SUPFAM" id="SSF53649">
    <property type="entry name" value="Alkaline phosphatase-like"/>
    <property type="match status" value="1"/>
</dbReference>
<dbReference type="CDD" id="cd16148">
    <property type="entry name" value="sulfatase_like"/>
    <property type="match status" value="1"/>
</dbReference>
<evidence type="ECO:0000256" key="2">
    <source>
        <dbReference type="ARBA" id="ARBA00022801"/>
    </source>
</evidence>
<dbReference type="Pfam" id="PF00884">
    <property type="entry name" value="Sulfatase"/>
    <property type="match status" value="1"/>
</dbReference>
<evidence type="ECO:0000313" key="4">
    <source>
        <dbReference type="EMBL" id="CUP26302.1"/>
    </source>
</evidence>
<dbReference type="AlphaFoldDB" id="A0A174LQ33"/>
<evidence type="ECO:0000313" key="5">
    <source>
        <dbReference type="Proteomes" id="UP000095651"/>
    </source>
</evidence>
<dbReference type="InterPro" id="IPR017850">
    <property type="entry name" value="Alkaline_phosphatase_core_sf"/>
</dbReference>
<dbReference type="PANTHER" id="PTHR45953:SF1">
    <property type="entry name" value="IDURONATE 2-SULFATASE"/>
    <property type="match status" value="1"/>
</dbReference>
<dbReference type="RefSeq" id="WP_055659974.1">
    <property type="nucleotide sequence ID" value="NZ_CABIXC010000023.1"/>
</dbReference>
<gene>
    <name evidence="4" type="primary">betC_16</name>
    <name evidence="4" type="ORF">ERS852407_05453</name>
</gene>
<dbReference type="PANTHER" id="PTHR45953">
    <property type="entry name" value="IDURONATE 2-SULFATASE"/>
    <property type="match status" value="1"/>
</dbReference>
<dbReference type="EMBL" id="CYZE01000023">
    <property type="protein sequence ID" value="CUP26302.1"/>
    <property type="molecule type" value="Genomic_DNA"/>
</dbReference>
<organism evidence="4 5">
    <name type="scientific">Hungatella hathewayi</name>
    <dbReference type="NCBI Taxonomy" id="154046"/>
    <lineage>
        <taxon>Bacteria</taxon>
        <taxon>Bacillati</taxon>
        <taxon>Bacillota</taxon>
        <taxon>Clostridia</taxon>
        <taxon>Lachnospirales</taxon>
        <taxon>Lachnospiraceae</taxon>
        <taxon>Hungatella</taxon>
    </lineage>
</organism>
<dbReference type="GO" id="GO:0047753">
    <property type="term" value="F:choline-sulfatase activity"/>
    <property type="evidence" value="ECO:0007669"/>
    <property type="project" value="UniProtKB-EC"/>
</dbReference>
<evidence type="ECO:0000256" key="1">
    <source>
        <dbReference type="ARBA" id="ARBA00022723"/>
    </source>
</evidence>
<name>A0A174LQ33_9FIRM</name>
<protein>
    <submittedName>
        <fullName evidence="4">Putative sulfatase</fullName>
        <ecNumber evidence="4">3.1.6.-</ecNumber>
        <ecNumber evidence="4">3.1.6.6</ecNumber>
    </submittedName>
</protein>
<accession>A0A174LQ33</accession>
<keyword evidence="2 4" id="KW-0378">Hydrolase</keyword>
<dbReference type="EC" id="3.1.6.6" evidence="4"/>
<dbReference type="Gene3D" id="3.40.720.10">
    <property type="entry name" value="Alkaline Phosphatase, subunit A"/>
    <property type="match status" value="1"/>
</dbReference>
<dbReference type="GO" id="GO:0005737">
    <property type="term" value="C:cytoplasm"/>
    <property type="evidence" value="ECO:0007669"/>
    <property type="project" value="TreeGrafter"/>
</dbReference>
<dbReference type="EC" id="3.1.6.-" evidence="4"/>
<proteinExistence type="predicted"/>
<feature type="domain" description="Sulfatase N-terminal" evidence="3">
    <location>
        <begin position="4"/>
        <end position="338"/>
    </location>
</feature>
<dbReference type="GO" id="GO:0046872">
    <property type="term" value="F:metal ion binding"/>
    <property type="evidence" value="ECO:0007669"/>
    <property type="project" value="UniProtKB-KW"/>
</dbReference>